<dbReference type="AlphaFoldDB" id="U4KRD9"/>
<proteinExistence type="inferred from homology"/>
<evidence type="ECO:0000256" key="4">
    <source>
        <dbReference type="ARBA" id="ARBA00022741"/>
    </source>
</evidence>
<comment type="function">
    <text evidence="8">Catalyzes the phosphorylation of the 3'-hydroxyl group of dephosphocoenzyme A to form coenzyme A.</text>
</comment>
<dbReference type="STRING" id="61635.BN85306420"/>
<dbReference type="EMBL" id="FO681348">
    <property type="protein sequence ID" value="CCV65663.1"/>
    <property type="molecule type" value="Genomic_DNA"/>
</dbReference>
<dbReference type="GO" id="GO:0015937">
    <property type="term" value="P:coenzyme A biosynthetic process"/>
    <property type="evidence" value="ECO:0007669"/>
    <property type="project" value="UniProtKB-UniRule"/>
</dbReference>
<reference evidence="10 11" key="1">
    <citation type="journal article" date="2013" name="J. Mol. Microbiol. Biotechnol.">
        <title>Analysis of the Complete Genomes of Acholeplasma brassicae , A. palmae and A. laidlawii and Their Comparison to the Obligate Parasites from ' Candidatus Phytoplasma'.</title>
        <authorList>
            <person name="Kube M."/>
            <person name="Siewert C."/>
            <person name="Migdoll A.M."/>
            <person name="Duduk B."/>
            <person name="Holz S."/>
            <person name="Rabus R."/>
            <person name="Seemuller E."/>
            <person name="Mitrovic J."/>
            <person name="Muller I."/>
            <person name="Buttner C."/>
            <person name="Reinhardt R."/>
        </authorList>
    </citation>
    <scope>NUCLEOTIDE SEQUENCE [LARGE SCALE GENOMIC DNA]</scope>
    <source>
        <strain evidence="11">0502</strain>
    </source>
</reference>
<evidence type="ECO:0000256" key="1">
    <source>
        <dbReference type="ARBA" id="ARBA00009018"/>
    </source>
</evidence>
<evidence type="ECO:0000256" key="6">
    <source>
        <dbReference type="ARBA" id="ARBA00022840"/>
    </source>
</evidence>
<dbReference type="GO" id="GO:0005524">
    <property type="term" value="F:ATP binding"/>
    <property type="evidence" value="ECO:0007669"/>
    <property type="project" value="UniProtKB-UniRule"/>
</dbReference>
<keyword evidence="2 8" id="KW-0963">Cytoplasm</keyword>
<dbReference type="FunFam" id="3.40.50.300:FF:000991">
    <property type="entry name" value="Dephospho-CoA kinase"/>
    <property type="match status" value="1"/>
</dbReference>
<dbReference type="PROSITE" id="PS51219">
    <property type="entry name" value="DPCK"/>
    <property type="match status" value="1"/>
</dbReference>
<evidence type="ECO:0000256" key="3">
    <source>
        <dbReference type="ARBA" id="ARBA00022679"/>
    </source>
</evidence>
<dbReference type="SUPFAM" id="SSF52540">
    <property type="entry name" value="P-loop containing nucleoside triphosphate hydrolases"/>
    <property type="match status" value="1"/>
</dbReference>
<dbReference type="KEGG" id="abra:BN85306420"/>
<dbReference type="GO" id="GO:0005737">
    <property type="term" value="C:cytoplasm"/>
    <property type="evidence" value="ECO:0007669"/>
    <property type="project" value="UniProtKB-SubCell"/>
</dbReference>
<evidence type="ECO:0000313" key="10">
    <source>
        <dbReference type="EMBL" id="CCV65663.1"/>
    </source>
</evidence>
<comment type="subcellular location">
    <subcellularLocation>
        <location evidence="8">Cytoplasm</location>
    </subcellularLocation>
</comment>
<sequence>MIVLGLTGGIASGKSTASQWFVSQGIRVLDADKMNHHLLNFNQEVIDQISKSFSKDVIKNGKIDRETLGKMVFNDPNKRKQLEQIVHPIIKSMIKEELSRHQNEPLIVLDVPLLFETDFDQLCHQTLVIYVDEKTQISRLMTRNHFSKEESLKRISAQMSLTEKAKKATYVISNEGTKEEMYEQLKQLYEQLIGV</sequence>
<evidence type="ECO:0000256" key="8">
    <source>
        <dbReference type="HAMAP-Rule" id="MF_00376"/>
    </source>
</evidence>
<accession>U4KRD9</accession>
<dbReference type="Proteomes" id="UP000032737">
    <property type="component" value="Chromosome"/>
</dbReference>
<dbReference type="Pfam" id="PF01121">
    <property type="entry name" value="CoaE"/>
    <property type="match status" value="1"/>
</dbReference>
<evidence type="ECO:0000256" key="7">
    <source>
        <dbReference type="ARBA" id="ARBA00022993"/>
    </source>
</evidence>
<keyword evidence="4 8" id="KW-0547">Nucleotide-binding</keyword>
<name>U4KRD9_9MOLU</name>
<gene>
    <name evidence="8 10" type="primary">coaE</name>
    <name evidence="10" type="ORF">BN85306420</name>
</gene>
<organism evidence="10 11">
    <name type="scientific">Acholeplasma brassicae</name>
    <dbReference type="NCBI Taxonomy" id="61635"/>
    <lineage>
        <taxon>Bacteria</taxon>
        <taxon>Bacillati</taxon>
        <taxon>Mycoplasmatota</taxon>
        <taxon>Mollicutes</taxon>
        <taxon>Acholeplasmatales</taxon>
        <taxon>Acholeplasmataceae</taxon>
        <taxon>Acholeplasma</taxon>
    </lineage>
</organism>
<dbReference type="Gene3D" id="3.40.50.300">
    <property type="entry name" value="P-loop containing nucleotide triphosphate hydrolases"/>
    <property type="match status" value="1"/>
</dbReference>
<evidence type="ECO:0000256" key="5">
    <source>
        <dbReference type="ARBA" id="ARBA00022777"/>
    </source>
</evidence>
<dbReference type="NCBIfam" id="TIGR00152">
    <property type="entry name" value="dephospho-CoA kinase"/>
    <property type="match status" value="1"/>
</dbReference>
<protein>
    <recommendedName>
        <fullName evidence="8 9">Dephospho-CoA kinase</fullName>
        <ecNumber evidence="8 9">2.7.1.24</ecNumber>
    </recommendedName>
    <alternativeName>
        <fullName evidence="8">Dephosphocoenzyme A kinase</fullName>
    </alternativeName>
</protein>
<dbReference type="InterPro" id="IPR001977">
    <property type="entry name" value="Depp_CoAkinase"/>
</dbReference>
<comment type="catalytic activity">
    <reaction evidence="8">
        <text>3'-dephospho-CoA + ATP = ADP + CoA + H(+)</text>
        <dbReference type="Rhea" id="RHEA:18245"/>
        <dbReference type="ChEBI" id="CHEBI:15378"/>
        <dbReference type="ChEBI" id="CHEBI:30616"/>
        <dbReference type="ChEBI" id="CHEBI:57287"/>
        <dbReference type="ChEBI" id="CHEBI:57328"/>
        <dbReference type="ChEBI" id="CHEBI:456216"/>
        <dbReference type="EC" id="2.7.1.24"/>
    </reaction>
</comment>
<dbReference type="EC" id="2.7.1.24" evidence="8 9"/>
<dbReference type="PANTHER" id="PTHR10695:SF46">
    <property type="entry name" value="BIFUNCTIONAL COENZYME A SYNTHASE-RELATED"/>
    <property type="match status" value="1"/>
</dbReference>
<evidence type="ECO:0000256" key="9">
    <source>
        <dbReference type="NCBIfam" id="TIGR00152"/>
    </source>
</evidence>
<keyword evidence="5 8" id="KW-0418">Kinase</keyword>
<dbReference type="HAMAP" id="MF_00376">
    <property type="entry name" value="Dephospho_CoA_kinase"/>
    <property type="match status" value="1"/>
</dbReference>
<keyword evidence="6 8" id="KW-0067">ATP-binding</keyword>
<dbReference type="PANTHER" id="PTHR10695">
    <property type="entry name" value="DEPHOSPHO-COA KINASE-RELATED"/>
    <property type="match status" value="1"/>
</dbReference>
<dbReference type="HOGENOM" id="CLU_057180_2_1_14"/>
<comment type="similarity">
    <text evidence="1 8">Belongs to the CoaE family.</text>
</comment>
<evidence type="ECO:0000313" key="11">
    <source>
        <dbReference type="Proteomes" id="UP000032737"/>
    </source>
</evidence>
<keyword evidence="7 8" id="KW-0173">Coenzyme A biosynthesis</keyword>
<dbReference type="RefSeq" id="WP_030004523.1">
    <property type="nucleotide sequence ID" value="NC_022549.1"/>
</dbReference>
<dbReference type="GO" id="GO:0004140">
    <property type="term" value="F:dephospho-CoA kinase activity"/>
    <property type="evidence" value="ECO:0007669"/>
    <property type="project" value="UniProtKB-UniRule"/>
</dbReference>
<keyword evidence="11" id="KW-1185">Reference proteome</keyword>
<dbReference type="CDD" id="cd02022">
    <property type="entry name" value="DPCK"/>
    <property type="match status" value="1"/>
</dbReference>
<comment type="pathway">
    <text evidence="8">Cofactor biosynthesis; coenzyme A biosynthesis; CoA from (R)-pantothenate: step 5/5.</text>
</comment>
<keyword evidence="3 8" id="KW-0808">Transferase</keyword>
<dbReference type="OrthoDB" id="9812943at2"/>
<evidence type="ECO:0000256" key="2">
    <source>
        <dbReference type="ARBA" id="ARBA00022490"/>
    </source>
</evidence>
<dbReference type="UniPathway" id="UPA00241">
    <property type="reaction ID" value="UER00356"/>
</dbReference>
<dbReference type="InterPro" id="IPR027417">
    <property type="entry name" value="P-loop_NTPase"/>
</dbReference>
<feature type="binding site" evidence="8">
    <location>
        <begin position="11"/>
        <end position="16"/>
    </location>
    <ligand>
        <name>ATP</name>
        <dbReference type="ChEBI" id="CHEBI:30616"/>
    </ligand>
</feature>